<feature type="region of interest" description="Disordered" evidence="1">
    <location>
        <begin position="167"/>
        <end position="187"/>
    </location>
</feature>
<evidence type="ECO:0000313" key="5">
    <source>
        <dbReference type="Proteomes" id="UP000054845"/>
    </source>
</evidence>
<evidence type="ECO:0000259" key="3">
    <source>
        <dbReference type="PROSITE" id="PS51140"/>
    </source>
</evidence>
<feature type="signal peptide" evidence="2">
    <location>
        <begin position="1"/>
        <end position="23"/>
    </location>
</feature>
<keyword evidence="5" id="KW-1185">Reference proteome</keyword>
<evidence type="ECO:0000256" key="2">
    <source>
        <dbReference type="SAM" id="SignalP"/>
    </source>
</evidence>
<accession>A0A0P1B968</accession>
<dbReference type="InterPro" id="IPR003892">
    <property type="entry name" value="CUE"/>
</dbReference>
<proteinExistence type="predicted"/>
<feature type="region of interest" description="Disordered" evidence="1">
    <location>
        <begin position="114"/>
        <end position="133"/>
    </location>
</feature>
<organism evidence="4 5">
    <name type="scientific">Ceraceosorus bombacis</name>
    <dbReference type="NCBI Taxonomy" id="401625"/>
    <lineage>
        <taxon>Eukaryota</taxon>
        <taxon>Fungi</taxon>
        <taxon>Dikarya</taxon>
        <taxon>Basidiomycota</taxon>
        <taxon>Ustilaginomycotina</taxon>
        <taxon>Exobasidiomycetes</taxon>
        <taxon>Ceraceosorales</taxon>
        <taxon>Ceraceosoraceae</taxon>
        <taxon>Ceraceosorus</taxon>
    </lineage>
</organism>
<feature type="domain" description="CUE" evidence="3">
    <location>
        <begin position="59"/>
        <end position="101"/>
    </location>
</feature>
<dbReference type="PROSITE" id="PS51140">
    <property type="entry name" value="CUE"/>
    <property type="match status" value="1"/>
</dbReference>
<dbReference type="Proteomes" id="UP000054845">
    <property type="component" value="Unassembled WGS sequence"/>
</dbReference>
<dbReference type="Pfam" id="PF02845">
    <property type="entry name" value="CUE"/>
    <property type="match status" value="1"/>
</dbReference>
<dbReference type="GO" id="GO:0043130">
    <property type="term" value="F:ubiquitin binding"/>
    <property type="evidence" value="ECO:0007669"/>
    <property type="project" value="InterPro"/>
</dbReference>
<evidence type="ECO:0000313" key="4">
    <source>
        <dbReference type="EMBL" id="CEH12099.1"/>
    </source>
</evidence>
<dbReference type="CDD" id="cd14424">
    <property type="entry name" value="CUE_Cue1p_like"/>
    <property type="match status" value="1"/>
</dbReference>
<protein>
    <submittedName>
        <fullName evidence="4">CUE1, KIS4</fullName>
    </submittedName>
</protein>
<keyword evidence="2" id="KW-0732">Signal</keyword>
<dbReference type="EMBL" id="CCYA01000118">
    <property type="protein sequence ID" value="CEH12099.1"/>
    <property type="molecule type" value="Genomic_DNA"/>
</dbReference>
<dbReference type="SMART" id="SM00546">
    <property type="entry name" value="CUE"/>
    <property type="match status" value="1"/>
</dbReference>
<evidence type="ECO:0000256" key="1">
    <source>
        <dbReference type="SAM" id="MobiDB-lite"/>
    </source>
</evidence>
<dbReference type="AlphaFoldDB" id="A0A0P1B968"/>
<reference evidence="4 5" key="1">
    <citation type="submission" date="2014-09" db="EMBL/GenBank/DDBJ databases">
        <authorList>
            <person name="Magalhaes I.L.F."/>
            <person name="Oliveira U."/>
            <person name="Santos F.R."/>
            <person name="Vidigal T.H.D.A."/>
            <person name="Brescovit A.D."/>
            <person name="Santos A.J."/>
        </authorList>
    </citation>
    <scope>NUCLEOTIDE SEQUENCE [LARGE SCALE GENOMIC DNA]</scope>
</reference>
<feature type="chain" id="PRO_5006059288" evidence="2">
    <location>
        <begin position="24"/>
        <end position="224"/>
    </location>
</feature>
<name>A0A0P1B968_9BASI</name>
<dbReference type="STRING" id="401625.A0A0P1B968"/>
<dbReference type="OrthoDB" id="3824970at2759"/>
<sequence>MQDSLGALLAIGLIWLVFRFAFGSSSSSSSGAGRGQAAIGGAAPAPAQSIALRERVNNVPAEMVQTVQTMFPHVSAEAIRYDLVRSGNVEVTCEKILNDGGLPEPPTGLFGPARPPPQTRPAESARTTSGVLKGSGSSSLIARFGLESRLGAADAAVGDEIGIGKGKGKQVDDLTDSTPQSVKKAWSDDADIRTKELRRRKEQMILNARRRMETAAAQKSSPSA</sequence>
<dbReference type="Gene3D" id="1.10.8.10">
    <property type="entry name" value="DNA helicase RuvA subunit, C-terminal domain"/>
    <property type="match status" value="1"/>
</dbReference>